<dbReference type="Proteomes" id="UP001250858">
    <property type="component" value="Chromosome"/>
</dbReference>
<protein>
    <submittedName>
        <fullName evidence="2">STAS domain-containing protein</fullName>
    </submittedName>
</protein>
<dbReference type="RefSeq" id="WP_128983528.1">
    <property type="nucleotide sequence ID" value="NZ_CP133762.1"/>
</dbReference>
<feature type="domain" description="STAS" evidence="1">
    <location>
        <begin position="25"/>
        <end position="116"/>
    </location>
</feature>
<sequence>MPPDFDRPLPAVVEHVNGTLRPSVVSVVVEPGPQRVVARVRGEIDMENADGLRRDLTAALEGSIRGLDIDLSAVTFCDSQGVHVLGDLNRLAHKAGKTLVLTALSRPVARLLRATGAQYVFIVRGWPPPKDLTTGGDPEPGP</sequence>
<dbReference type="Pfam" id="PF01740">
    <property type="entry name" value="STAS"/>
    <property type="match status" value="1"/>
</dbReference>
<dbReference type="SUPFAM" id="SSF52091">
    <property type="entry name" value="SpoIIaa-like"/>
    <property type="match status" value="1"/>
</dbReference>
<dbReference type="EMBL" id="CP133762">
    <property type="protein sequence ID" value="WMX43615.1"/>
    <property type="molecule type" value="Genomic_DNA"/>
</dbReference>
<accession>A0ABY9RN51</accession>
<evidence type="ECO:0000313" key="2">
    <source>
        <dbReference type="EMBL" id="WMX43615.1"/>
    </source>
</evidence>
<dbReference type="Gene3D" id="3.30.750.24">
    <property type="entry name" value="STAS domain"/>
    <property type="match status" value="1"/>
</dbReference>
<proteinExistence type="predicted"/>
<evidence type="ECO:0000259" key="1">
    <source>
        <dbReference type="PROSITE" id="PS50801"/>
    </source>
</evidence>
<keyword evidence="3" id="KW-1185">Reference proteome</keyword>
<dbReference type="PANTHER" id="PTHR33495:SF2">
    <property type="entry name" value="ANTI-SIGMA FACTOR ANTAGONIST TM_1081-RELATED"/>
    <property type="match status" value="1"/>
</dbReference>
<reference evidence="2 3" key="1">
    <citation type="submission" date="2023-09" db="EMBL/GenBank/DDBJ databases">
        <title>Complete genome of Streptomyces roseicoloratus T14.</title>
        <authorList>
            <person name="Bashizi T."/>
            <person name="Kim M.-J."/>
            <person name="Lee G."/>
            <person name="Tagele S.B."/>
            <person name="Shin J.-H."/>
        </authorList>
    </citation>
    <scope>NUCLEOTIDE SEQUENCE [LARGE SCALE GENOMIC DNA]</scope>
    <source>
        <strain evidence="2 3">T14</strain>
    </source>
</reference>
<dbReference type="InterPro" id="IPR036513">
    <property type="entry name" value="STAS_dom_sf"/>
</dbReference>
<dbReference type="InterPro" id="IPR002645">
    <property type="entry name" value="STAS_dom"/>
</dbReference>
<dbReference type="CDD" id="cd07043">
    <property type="entry name" value="STAS_anti-anti-sigma_factors"/>
    <property type="match status" value="1"/>
</dbReference>
<gene>
    <name evidence="2" type="ORF">RGF97_00250</name>
</gene>
<dbReference type="PROSITE" id="PS50801">
    <property type="entry name" value="STAS"/>
    <property type="match status" value="1"/>
</dbReference>
<dbReference type="PANTHER" id="PTHR33495">
    <property type="entry name" value="ANTI-SIGMA FACTOR ANTAGONIST TM_1081-RELATED-RELATED"/>
    <property type="match status" value="1"/>
</dbReference>
<name>A0ABY9RN51_9ACTN</name>
<organism evidence="2 3">
    <name type="scientific">Streptomyces roseicoloratus</name>
    <dbReference type="NCBI Taxonomy" id="2508722"/>
    <lineage>
        <taxon>Bacteria</taxon>
        <taxon>Bacillati</taxon>
        <taxon>Actinomycetota</taxon>
        <taxon>Actinomycetes</taxon>
        <taxon>Kitasatosporales</taxon>
        <taxon>Streptomycetaceae</taxon>
        <taxon>Streptomyces</taxon>
    </lineage>
</organism>
<evidence type="ECO:0000313" key="3">
    <source>
        <dbReference type="Proteomes" id="UP001250858"/>
    </source>
</evidence>